<feature type="transmembrane region" description="Helical" evidence="8">
    <location>
        <begin position="179"/>
        <end position="196"/>
    </location>
</feature>
<feature type="transmembrane region" description="Helical" evidence="8">
    <location>
        <begin position="482"/>
        <end position="502"/>
    </location>
</feature>
<feature type="transmembrane region" description="Helical" evidence="8">
    <location>
        <begin position="372"/>
        <end position="397"/>
    </location>
</feature>
<dbReference type="InterPro" id="IPR044566">
    <property type="entry name" value="RMV1-like"/>
</dbReference>
<dbReference type="GO" id="GO:0005886">
    <property type="term" value="C:plasma membrane"/>
    <property type="evidence" value="ECO:0007669"/>
    <property type="project" value="UniProtKB-SubCell"/>
</dbReference>
<gene>
    <name evidence="9" type="ORF">GN958_ATG12089</name>
</gene>
<dbReference type="Proteomes" id="UP000704712">
    <property type="component" value="Unassembled WGS sequence"/>
</dbReference>
<feature type="transmembrane region" description="Helical" evidence="8">
    <location>
        <begin position="323"/>
        <end position="352"/>
    </location>
</feature>
<evidence type="ECO:0000256" key="4">
    <source>
        <dbReference type="ARBA" id="ARBA00022692"/>
    </source>
</evidence>
<evidence type="ECO:0000256" key="6">
    <source>
        <dbReference type="ARBA" id="ARBA00023136"/>
    </source>
</evidence>
<accession>A0A8S9UIF8</accession>
<comment type="caution">
    <text evidence="9">The sequence shown here is derived from an EMBL/GenBank/DDBJ whole genome shotgun (WGS) entry which is preliminary data.</text>
</comment>
<evidence type="ECO:0000313" key="9">
    <source>
        <dbReference type="EMBL" id="KAF4138714.1"/>
    </source>
</evidence>
<evidence type="ECO:0000256" key="8">
    <source>
        <dbReference type="SAM" id="Phobius"/>
    </source>
</evidence>
<proteinExistence type="inferred from homology"/>
<feature type="transmembrane region" description="Helical" evidence="8">
    <location>
        <begin position="120"/>
        <end position="142"/>
    </location>
</feature>
<protein>
    <submittedName>
        <fullName evidence="9">Amino acid permease</fullName>
    </submittedName>
</protein>
<dbReference type="AlphaFoldDB" id="A0A8S9UIF8"/>
<dbReference type="Pfam" id="PF13520">
    <property type="entry name" value="AA_permease_2"/>
    <property type="match status" value="1"/>
</dbReference>
<comment type="similarity">
    <text evidence="7">Belongs to the amino acid-polyamine-organocation (APC) superfamily. Polyamine:cation symporter (PHS) (TC 2.A.3.12) family.</text>
</comment>
<dbReference type="Gene3D" id="1.20.1740.10">
    <property type="entry name" value="Amino acid/polyamine transporter I"/>
    <property type="match status" value="1"/>
</dbReference>
<evidence type="ECO:0000256" key="3">
    <source>
        <dbReference type="ARBA" id="ARBA00022475"/>
    </source>
</evidence>
<evidence type="ECO:0000256" key="2">
    <source>
        <dbReference type="ARBA" id="ARBA00022448"/>
    </source>
</evidence>
<evidence type="ECO:0000256" key="5">
    <source>
        <dbReference type="ARBA" id="ARBA00022989"/>
    </source>
</evidence>
<organism evidence="9 10">
    <name type="scientific">Phytophthora infestans</name>
    <name type="common">Potato late blight agent</name>
    <name type="synonym">Botrytis infestans</name>
    <dbReference type="NCBI Taxonomy" id="4787"/>
    <lineage>
        <taxon>Eukaryota</taxon>
        <taxon>Sar</taxon>
        <taxon>Stramenopiles</taxon>
        <taxon>Oomycota</taxon>
        <taxon>Peronosporomycetes</taxon>
        <taxon>Peronosporales</taxon>
        <taxon>Peronosporaceae</taxon>
        <taxon>Phytophthora</taxon>
    </lineage>
</organism>
<reference evidence="9" key="1">
    <citation type="submission" date="2020-03" db="EMBL/GenBank/DDBJ databases">
        <title>Hybrid Assembly of Korean Phytophthora infestans isolates.</title>
        <authorList>
            <person name="Prokchorchik M."/>
            <person name="Lee Y."/>
            <person name="Seo J."/>
            <person name="Cho J.-H."/>
            <person name="Park Y.-E."/>
            <person name="Jang D.-C."/>
            <person name="Im J.-S."/>
            <person name="Choi J.-G."/>
            <person name="Park H.-J."/>
            <person name="Lee G.-B."/>
            <person name="Lee Y.-G."/>
            <person name="Hong S.-Y."/>
            <person name="Cho K."/>
            <person name="Sohn K.H."/>
        </authorList>
    </citation>
    <scope>NUCLEOTIDE SEQUENCE</scope>
    <source>
        <strain evidence="9">KR_2_A2</strain>
    </source>
</reference>
<comment type="subcellular location">
    <subcellularLocation>
        <location evidence="1">Cell membrane</location>
        <topology evidence="1">Multi-pass membrane protein</topology>
    </subcellularLocation>
</comment>
<keyword evidence="2" id="KW-0813">Transport</keyword>
<keyword evidence="6 8" id="KW-0472">Membrane</keyword>
<feature type="transmembrane region" description="Helical" evidence="8">
    <location>
        <begin position="418"/>
        <end position="436"/>
    </location>
</feature>
<name>A0A8S9UIF8_PHYIN</name>
<keyword evidence="3" id="KW-1003">Cell membrane</keyword>
<keyword evidence="5 8" id="KW-1133">Transmembrane helix</keyword>
<evidence type="ECO:0000256" key="7">
    <source>
        <dbReference type="ARBA" id="ARBA00024041"/>
    </source>
</evidence>
<dbReference type="InterPro" id="IPR002293">
    <property type="entry name" value="AA/rel_permease1"/>
</dbReference>
<dbReference type="PANTHER" id="PTHR45826:SF2">
    <property type="entry name" value="AMINO ACID TRANSPORTER"/>
    <property type="match status" value="1"/>
</dbReference>
<feature type="transmembrane region" description="Helical" evidence="8">
    <location>
        <begin position="442"/>
        <end position="461"/>
    </location>
</feature>
<sequence>PRSLYLAKATTLRYKRSGQTDTIAASDLPMLEDGGSKNATLNVDTTFYAPREDRAPSGSFVGHFDKVDMIEPSPSLYDHRPALAVNHRRLGVVGIVSILYVYLCAGPIGSEAVISAGGPLVGLLGFLLYALFVAFPFAYIVAELCSAFPEDGGFTVWVLNAFGPFWAFQVGYWSWVAGVLRGALMPGTLLGLLTRYYNIEIKSSVTTYFIKAAIGILLAIPTFLGTTAVGRLSIVVTGVVILCFTVFTVWAIVESSDLDNVFGIRRENIEYDADTRDVVATGEVAIQWTTLLNTLFFKFKGMNNASVFGGEVQNPAHSYARAIAYTCLLILFTYLIPMTAGIVSDALPWFLLDRDSFPFFAYFVGGKLLRTLIQIASCCGTAGMCMAALHVKTFLVSGMADNRLAPRVLAKRSVRFQSPRNAALLTLVFMLALINLDFDSMLIMTNAYSAGVQLVIIAAIIKLRRDLPYIARPTKVPGGIPLLFAMAVAPTFMFGYITFYALRSMVSAILMVAFFVPGVAYAGYRFYYLRSLA</sequence>
<feature type="transmembrane region" description="Helical" evidence="8">
    <location>
        <begin position="90"/>
        <end position="108"/>
    </location>
</feature>
<evidence type="ECO:0000313" key="10">
    <source>
        <dbReference type="Proteomes" id="UP000704712"/>
    </source>
</evidence>
<keyword evidence="4 8" id="KW-0812">Transmembrane</keyword>
<feature type="transmembrane region" description="Helical" evidence="8">
    <location>
        <begin position="154"/>
        <end position="173"/>
    </location>
</feature>
<feature type="non-terminal residue" evidence="9">
    <location>
        <position position="1"/>
    </location>
</feature>
<feature type="transmembrane region" description="Helical" evidence="8">
    <location>
        <begin position="232"/>
        <end position="253"/>
    </location>
</feature>
<dbReference type="GO" id="GO:0015203">
    <property type="term" value="F:polyamine transmembrane transporter activity"/>
    <property type="evidence" value="ECO:0007669"/>
    <property type="project" value="UniProtKB-ARBA"/>
</dbReference>
<evidence type="ECO:0000256" key="1">
    <source>
        <dbReference type="ARBA" id="ARBA00004651"/>
    </source>
</evidence>
<dbReference type="PANTHER" id="PTHR45826">
    <property type="entry name" value="POLYAMINE TRANSPORTER PUT1"/>
    <property type="match status" value="1"/>
</dbReference>
<feature type="transmembrane region" description="Helical" evidence="8">
    <location>
        <begin position="208"/>
        <end position="226"/>
    </location>
</feature>
<feature type="transmembrane region" description="Helical" evidence="8">
    <location>
        <begin position="508"/>
        <end position="527"/>
    </location>
</feature>
<dbReference type="EMBL" id="JAACNO010001642">
    <property type="protein sequence ID" value="KAF4138714.1"/>
    <property type="molecule type" value="Genomic_DNA"/>
</dbReference>